<reference evidence="8" key="1">
    <citation type="journal article" date="2016" name="Genome Announc.">
        <title>Draft genome sequence of Aspergillus niger strain An76.</title>
        <authorList>
            <person name="Gong W."/>
            <person name="Cheng Z."/>
            <person name="Zhang H."/>
            <person name="Liu L."/>
            <person name="Gao P."/>
            <person name="Wang L."/>
        </authorList>
    </citation>
    <scope>NUCLEOTIDE SEQUENCE [LARGE SCALE GENOMIC DNA]</scope>
    <source>
        <strain evidence="8">An76</strain>
    </source>
</reference>
<evidence type="ECO:0000256" key="1">
    <source>
        <dbReference type="ARBA" id="ARBA00001933"/>
    </source>
</evidence>
<keyword evidence="3 7" id="KW-0032">Aminotransferase</keyword>
<dbReference type="GO" id="GO:0009074">
    <property type="term" value="P:aromatic amino acid family catabolic process"/>
    <property type="evidence" value="ECO:0007669"/>
    <property type="project" value="TreeGrafter"/>
</dbReference>
<dbReference type="VEuPathDB" id="FungiDB:M747DRAFT_228530"/>
<dbReference type="Proteomes" id="UP000068243">
    <property type="component" value="Unassembled WGS sequence"/>
</dbReference>
<sequence>MTQSQSTNELPTAVDFSHHINLRSRARHPSPLKDIIRFMAVEDMVSLAGGLPHPSFFPFHTITITASAPIAENSPCSLELPLEGFLQYGSGSGNAELRAWCREFTQRVHRPAYADWEVLLHPGNTNAWGKVVGLLCEPDDYILCESYTYPSAQAFWIPLGNKAAPVPSDAEGMCADALAQTLRDWDDTHPGARQPRVLYLVSVGSNPSGVTMSTNRRRNIYAVCVKYDVIIVEDDPYFFLQYPEYDAGQVAMDGPELVGNDDFLRSLTPSMLQFDHQGRVIRLESFSKTLAPGLRLGYFVANPVFTERLLRATEVETQDPSGLSQVVTLRLMQSWGIDGYLGWLQGLSVEYRCRRDWMINAFSQHFRLENAAEESRALVAHLGDIPIFSFVPPTGGMFIWACFYLSQNSAFKQLRHDENVIDPEQAVADQLWRQFAEAKVLLTPGSYYNPWEGPDKTTTNARGVTPSTTNFRFSFSMTTKEEMECGIARMVRVIRASWKLDQLVG</sequence>
<dbReference type="PANTHER" id="PTHR42790:SF21">
    <property type="entry name" value="AROMATIC_AMINOADIPATE AMINOTRANSFERASE 1"/>
    <property type="match status" value="1"/>
</dbReference>
<comment type="similarity">
    <text evidence="2">Belongs to the class-I pyridoxal-phosphate-dependent aminotransferase family.</text>
</comment>
<protein>
    <submittedName>
        <fullName evidence="7">Aromatic aminotransferase Aro8</fullName>
    </submittedName>
</protein>
<gene>
    <name evidence="7" type="ORF">ABL_01157</name>
</gene>
<dbReference type="VEuPathDB" id="FungiDB:ASPNIDRAFT2_1174432"/>
<evidence type="ECO:0000313" key="7">
    <source>
        <dbReference type="EMBL" id="GAQ35304.1"/>
    </source>
</evidence>
<dbReference type="Pfam" id="PF00155">
    <property type="entry name" value="Aminotran_1_2"/>
    <property type="match status" value="1"/>
</dbReference>
<dbReference type="EMBL" id="BCMY01000001">
    <property type="protein sequence ID" value="GAQ35304.1"/>
    <property type="molecule type" value="Genomic_DNA"/>
</dbReference>
<evidence type="ECO:0000256" key="4">
    <source>
        <dbReference type="ARBA" id="ARBA00022679"/>
    </source>
</evidence>
<proteinExistence type="inferred from homology"/>
<dbReference type="OrthoDB" id="691673at2759"/>
<feature type="domain" description="Aminotransferase class I/classII large" evidence="6">
    <location>
        <begin position="84"/>
        <end position="484"/>
    </location>
</feature>
<dbReference type="OMA" id="ILCEEFT"/>
<dbReference type="InterPro" id="IPR050859">
    <property type="entry name" value="Class-I_PLP-dep_aminotransf"/>
</dbReference>
<evidence type="ECO:0000313" key="8">
    <source>
        <dbReference type="Proteomes" id="UP000068243"/>
    </source>
</evidence>
<dbReference type="Gene3D" id="3.40.640.10">
    <property type="entry name" value="Type I PLP-dependent aspartate aminotransferase-like (Major domain)"/>
    <property type="match status" value="1"/>
</dbReference>
<dbReference type="PANTHER" id="PTHR42790">
    <property type="entry name" value="AMINOTRANSFERASE"/>
    <property type="match status" value="1"/>
</dbReference>
<dbReference type="VEuPathDB" id="FungiDB:An02g00030"/>
<dbReference type="GO" id="GO:0019878">
    <property type="term" value="P:lysine biosynthetic process via aminoadipic acid"/>
    <property type="evidence" value="ECO:0007669"/>
    <property type="project" value="TreeGrafter"/>
</dbReference>
<comment type="caution">
    <text evidence="7">The sequence shown here is derived from an EMBL/GenBank/DDBJ whole genome shotgun (WGS) entry which is preliminary data.</text>
</comment>
<dbReference type="GO" id="GO:0006571">
    <property type="term" value="P:tyrosine biosynthetic process"/>
    <property type="evidence" value="ECO:0007669"/>
    <property type="project" value="TreeGrafter"/>
</dbReference>
<evidence type="ECO:0000256" key="5">
    <source>
        <dbReference type="ARBA" id="ARBA00022898"/>
    </source>
</evidence>
<comment type="cofactor">
    <cofactor evidence="1">
        <name>pyridoxal 5'-phosphate</name>
        <dbReference type="ChEBI" id="CHEBI:597326"/>
    </cofactor>
</comment>
<evidence type="ECO:0000256" key="2">
    <source>
        <dbReference type="ARBA" id="ARBA00007441"/>
    </source>
</evidence>
<dbReference type="InterPro" id="IPR015424">
    <property type="entry name" value="PyrdxlP-dep_Trfase"/>
</dbReference>
<accession>A0A100I5Z1</accession>
<dbReference type="AlphaFoldDB" id="A0A100I5Z1"/>
<evidence type="ECO:0000259" key="6">
    <source>
        <dbReference type="Pfam" id="PF00155"/>
    </source>
</evidence>
<dbReference type="GO" id="GO:0047536">
    <property type="term" value="F:2-aminoadipate transaminase activity"/>
    <property type="evidence" value="ECO:0007669"/>
    <property type="project" value="TreeGrafter"/>
</dbReference>
<dbReference type="InterPro" id="IPR004839">
    <property type="entry name" value="Aminotransferase_I/II_large"/>
</dbReference>
<dbReference type="InterPro" id="IPR015421">
    <property type="entry name" value="PyrdxlP-dep_Trfase_major"/>
</dbReference>
<evidence type="ECO:0000256" key="3">
    <source>
        <dbReference type="ARBA" id="ARBA00022576"/>
    </source>
</evidence>
<organism evidence="7 8">
    <name type="scientific">Aspergillus niger</name>
    <dbReference type="NCBI Taxonomy" id="5061"/>
    <lineage>
        <taxon>Eukaryota</taxon>
        <taxon>Fungi</taxon>
        <taxon>Dikarya</taxon>
        <taxon>Ascomycota</taxon>
        <taxon>Pezizomycotina</taxon>
        <taxon>Eurotiomycetes</taxon>
        <taxon>Eurotiomycetidae</taxon>
        <taxon>Eurotiales</taxon>
        <taxon>Aspergillaceae</taxon>
        <taxon>Aspergillus</taxon>
        <taxon>Aspergillus subgen. Circumdati</taxon>
    </lineage>
</organism>
<name>A0A100I5Z1_ASPNG</name>
<keyword evidence="5" id="KW-0663">Pyridoxal phosphate</keyword>
<dbReference type="CDD" id="cd00609">
    <property type="entry name" value="AAT_like"/>
    <property type="match status" value="1"/>
</dbReference>
<keyword evidence="4 7" id="KW-0808">Transferase</keyword>
<dbReference type="SUPFAM" id="SSF53383">
    <property type="entry name" value="PLP-dependent transferases"/>
    <property type="match status" value="1"/>
</dbReference>
<dbReference type="GO" id="GO:0008793">
    <property type="term" value="F:aromatic-amino-acid transaminase activity"/>
    <property type="evidence" value="ECO:0007669"/>
    <property type="project" value="TreeGrafter"/>
</dbReference>
<dbReference type="GO" id="GO:0030170">
    <property type="term" value="F:pyridoxal phosphate binding"/>
    <property type="evidence" value="ECO:0007669"/>
    <property type="project" value="InterPro"/>
</dbReference>
<dbReference type="VEuPathDB" id="FungiDB:ATCC64974_58990"/>